<feature type="domain" description="Clp R" evidence="7">
    <location>
        <begin position="219"/>
        <end position="360"/>
    </location>
</feature>
<evidence type="ECO:0000313" key="9">
    <source>
        <dbReference type="Proteomes" id="UP001140206"/>
    </source>
</evidence>
<dbReference type="GO" id="GO:0034605">
    <property type="term" value="P:cellular response to heat"/>
    <property type="evidence" value="ECO:0007669"/>
    <property type="project" value="TreeGrafter"/>
</dbReference>
<dbReference type="Gene3D" id="3.40.50.300">
    <property type="entry name" value="P-loop containing nucleotide triphosphate hydrolases"/>
    <property type="match status" value="1"/>
</dbReference>
<dbReference type="PANTHER" id="PTHR11638:SF155">
    <property type="entry name" value="CHAPERONE PROTEIN CLPC1, CHLOROPLASTIC-LIKE"/>
    <property type="match status" value="1"/>
</dbReference>
<proteinExistence type="predicted"/>
<dbReference type="PROSITE" id="PS51903">
    <property type="entry name" value="CLP_R"/>
    <property type="match status" value="1"/>
</dbReference>
<sequence length="668" mass="74085">MKFTFTFLHPIITPLHVRLTRLRCEEIEEFLKSYCKNYYSCPFHFRNNFKISTFSPTIDFRTMVGSAVLSETMANSLVQSADIAHAIGSSVVQSAIQSPVPLQPISVAYQPISVALVWSVACPMAASWIQSGVLPALYAFYASRAQMHRSTKSSAIPRVTMSKSQVNKMSKSQVHNRPLRISASHVPQNLFLGNDSIVSGQTMRPVHKQSRSLAIKAMFERFTEKAIKVMVLAQEEAKRLGHDSVGTEQILLGLIGEGTGIAAKVLKSMGINLKDARVEVEKFIGRGIGSAVEFSFTPAAKRVLELSLEEAHQFGHDYIGTEHLLLGLLREGKGVASRVLEALGAELSKIRTQVIRMMGEDSGGIHVGSADGGGSSGQNMSTIEEYGTDLTKLAEEGKLDPVAGREEQIERVIQILGRRTKNNPCLIGEPGVGKTAIIEGLAQRIANGDVPQTIVGKKVITLDVGLLVAGTKYRGEFEEKLKKLMEEIKERDDIILFIDEVHTLIGAGAAEGAIDAANILNLARGELQCIGATTIDEYRKHIEKDTALERRFQPVTVPEPTVEETIQILKGLRERYEIHHKVRYTDEALIAAAQLSHQYISDRFLPDKAIDLIDEAGSRVRIRHAQAQLPEEARELDQELRQITEEKKEVRAQDFEKVQFYYLVFRKH</sequence>
<dbReference type="Gene3D" id="1.10.8.60">
    <property type="match status" value="1"/>
</dbReference>
<dbReference type="SUPFAM" id="SSF81923">
    <property type="entry name" value="Double Clp-N motif"/>
    <property type="match status" value="1"/>
</dbReference>
<dbReference type="FunFam" id="1.10.8.60:FF:000011">
    <property type="entry name" value="ATP-dependent Clp protease ATP-binding subunit"/>
    <property type="match status" value="1"/>
</dbReference>
<dbReference type="FunFam" id="3.40.50.300:FF:000010">
    <property type="entry name" value="Chaperone clpB 1, putative"/>
    <property type="match status" value="1"/>
</dbReference>
<dbReference type="InterPro" id="IPR003959">
    <property type="entry name" value="ATPase_AAA_core"/>
</dbReference>
<dbReference type="InterPro" id="IPR050130">
    <property type="entry name" value="ClpA_ClpB"/>
</dbReference>
<feature type="coiled-coil region" evidence="6">
    <location>
        <begin position="622"/>
        <end position="653"/>
    </location>
</feature>
<keyword evidence="1 5" id="KW-0677">Repeat</keyword>
<keyword evidence="4" id="KW-0143">Chaperone</keyword>
<dbReference type="SMART" id="SM00382">
    <property type="entry name" value="AAA"/>
    <property type="match status" value="1"/>
</dbReference>
<gene>
    <name evidence="8" type="ORF">LUZ62_021684</name>
</gene>
<keyword evidence="6" id="KW-0175">Coiled coil</keyword>
<evidence type="ECO:0000256" key="3">
    <source>
        <dbReference type="ARBA" id="ARBA00022840"/>
    </source>
</evidence>
<keyword evidence="9" id="KW-1185">Reference proteome</keyword>
<dbReference type="Gene3D" id="4.10.860.10">
    <property type="entry name" value="UVR domain"/>
    <property type="match status" value="1"/>
</dbReference>
<organism evidence="8 9">
    <name type="scientific">Rhynchospora pubera</name>
    <dbReference type="NCBI Taxonomy" id="906938"/>
    <lineage>
        <taxon>Eukaryota</taxon>
        <taxon>Viridiplantae</taxon>
        <taxon>Streptophyta</taxon>
        <taxon>Embryophyta</taxon>
        <taxon>Tracheophyta</taxon>
        <taxon>Spermatophyta</taxon>
        <taxon>Magnoliopsida</taxon>
        <taxon>Liliopsida</taxon>
        <taxon>Poales</taxon>
        <taxon>Cyperaceae</taxon>
        <taxon>Cyperoideae</taxon>
        <taxon>Rhynchosporeae</taxon>
        <taxon>Rhynchospora</taxon>
    </lineage>
</organism>
<evidence type="ECO:0000256" key="4">
    <source>
        <dbReference type="ARBA" id="ARBA00023186"/>
    </source>
</evidence>
<dbReference type="AlphaFoldDB" id="A0AAV8H2A3"/>
<comment type="caution">
    <text evidence="8">The sequence shown here is derived from an EMBL/GenBank/DDBJ whole genome shotgun (WGS) entry which is preliminary data.</text>
</comment>
<protein>
    <recommendedName>
        <fullName evidence="7">Clp R domain-containing protein</fullName>
    </recommendedName>
</protein>
<evidence type="ECO:0000256" key="1">
    <source>
        <dbReference type="ARBA" id="ARBA00022737"/>
    </source>
</evidence>
<dbReference type="CDD" id="cd00009">
    <property type="entry name" value="AAA"/>
    <property type="match status" value="1"/>
</dbReference>
<dbReference type="InterPro" id="IPR041546">
    <property type="entry name" value="ClpA/ClpB_AAA_lid"/>
</dbReference>
<dbReference type="SUPFAM" id="SSF52540">
    <property type="entry name" value="P-loop containing nucleoside triphosphate hydrolases"/>
    <property type="match status" value="1"/>
</dbReference>
<reference evidence="8" key="1">
    <citation type="submission" date="2022-08" db="EMBL/GenBank/DDBJ databases">
        <authorList>
            <person name="Marques A."/>
        </authorList>
    </citation>
    <scope>NUCLEOTIDE SEQUENCE</scope>
    <source>
        <strain evidence="8">RhyPub2mFocal</strain>
        <tissue evidence="8">Leaves</tissue>
    </source>
</reference>
<keyword evidence="3" id="KW-0067">ATP-binding</keyword>
<dbReference type="EMBL" id="JAMFTS010000001">
    <property type="protein sequence ID" value="KAJ4809118.1"/>
    <property type="molecule type" value="Genomic_DNA"/>
</dbReference>
<dbReference type="InterPro" id="IPR004176">
    <property type="entry name" value="Clp_R_N"/>
</dbReference>
<dbReference type="Pfam" id="PF17871">
    <property type="entry name" value="AAA_lid_9"/>
    <property type="match status" value="1"/>
</dbReference>
<dbReference type="InterPro" id="IPR003593">
    <property type="entry name" value="AAA+_ATPase"/>
</dbReference>
<dbReference type="InterPro" id="IPR027417">
    <property type="entry name" value="P-loop_NTPase"/>
</dbReference>
<dbReference type="GO" id="GO:0005737">
    <property type="term" value="C:cytoplasm"/>
    <property type="evidence" value="ECO:0007669"/>
    <property type="project" value="TreeGrafter"/>
</dbReference>
<dbReference type="GO" id="GO:0005524">
    <property type="term" value="F:ATP binding"/>
    <property type="evidence" value="ECO:0007669"/>
    <property type="project" value="UniProtKB-KW"/>
</dbReference>
<evidence type="ECO:0000256" key="2">
    <source>
        <dbReference type="ARBA" id="ARBA00022741"/>
    </source>
</evidence>
<evidence type="ECO:0000313" key="8">
    <source>
        <dbReference type="EMBL" id="KAJ4809118.1"/>
    </source>
</evidence>
<evidence type="ECO:0000259" key="7">
    <source>
        <dbReference type="PROSITE" id="PS51903"/>
    </source>
</evidence>
<dbReference type="Pfam" id="PF02861">
    <property type="entry name" value="Clp_N"/>
    <property type="match status" value="1"/>
</dbReference>
<dbReference type="InterPro" id="IPR036628">
    <property type="entry name" value="Clp_N_dom_sf"/>
</dbReference>
<dbReference type="Pfam" id="PF00004">
    <property type="entry name" value="AAA"/>
    <property type="match status" value="1"/>
</dbReference>
<evidence type="ECO:0000256" key="5">
    <source>
        <dbReference type="PROSITE-ProRule" id="PRU01251"/>
    </source>
</evidence>
<dbReference type="GO" id="GO:0016887">
    <property type="term" value="F:ATP hydrolysis activity"/>
    <property type="evidence" value="ECO:0007669"/>
    <property type="project" value="InterPro"/>
</dbReference>
<evidence type="ECO:0000256" key="6">
    <source>
        <dbReference type="SAM" id="Coils"/>
    </source>
</evidence>
<accession>A0AAV8H2A3</accession>
<dbReference type="Gene3D" id="1.10.1780.10">
    <property type="entry name" value="Clp, N-terminal domain"/>
    <property type="match status" value="1"/>
</dbReference>
<dbReference type="FunFam" id="1.10.1780.10:FF:000004">
    <property type="entry name" value="ATP-dependent Clp protease ATP-binding subunit ClpC"/>
    <property type="match status" value="1"/>
</dbReference>
<name>A0AAV8H2A3_9POAL</name>
<dbReference type="Proteomes" id="UP001140206">
    <property type="component" value="Chromosome 1"/>
</dbReference>
<dbReference type="PANTHER" id="PTHR11638">
    <property type="entry name" value="ATP-DEPENDENT CLP PROTEASE"/>
    <property type="match status" value="1"/>
</dbReference>
<keyword evidence="2" id="KW-0547">Nucleotide-binding</keyword>